<evidence type="ECO:0000256" key="7">
    <source>
        <dbReference type="ARBA" id="ARBA00023004"/>
    </source>
</evidence>
<comment type="pathway">
    <text evidence="2">Carbohydrate biosynthesis; gluconeogenesis.</text>
</comment>
<feature type="domain" description="Serine dehydratase beta chain" evidence="13">
    <location>
        <begin position="29"/>
        <end position="182"/>
    </location>
</feature>
<keyword evidence="4 11" id="KW-0312">Gluconeogenesis</keyword>
<evidence type="ECO:0000256" key="3">
    <source>
        <dbReference type="ARBA" id="ARBA00008636"/>
    </source>
</evidence>
<dbReference type="InterPro" id="IPR029009">
    <property type="entry name" value="ASB_dom_sf"/>
</dbReference>
<dbReference type="InterPro" id="IPR051318">
    <property type="entry name" value="Fe-S_L-Ser"/>
</dbReference>
<dbReference type="PANTHER" id="PTHR30182">
    <property type="entry name" value="L-SERINE DEHYDRATASE"/>
    <property type="match status" value="1"/>
</dbReference>
<comment type="catalytic activity">
    <reaction evidence="10 11">
        <text>L-serine = pyruvate + NH4(+)</text>
        <dbReference type="Rhea" id="RHEA:19169"/>
        <dbReference type="ChEBI" id="CHEBI:15361"/>
        <dbReference type="ChEBI" id="CHEBI:28938"/>
        <dbReference type="ChEBI" id="CHEBI:33384"/>
        <dbReference type="EC" id="4.3.1.17"/>
    </reaction>
</comment>
<evidence type="ECO:0000256" key="10">
    <source>
        <dbReference type="ARBA" id="ARBA00049406"/>
    </source>
</evidence>
<dbReference type="EC" id="4.3.1.17" evidence="11"/>
<keyword evidence="9 11" id="KW-0456">Lyase</keyword>
<dbReference type="InterPro" id="IPR005131">
    <property type="entry name" value="Ser_deHydtase_bsu"/>
</dbReference>
<evidence type="ECO:0000259" key="12">
    <source>
        <dbReference type="Pfam" id="PF03313"/>
    </source>
</evidence>
<dbReference type="Pfam" id="PF03315">
    <property type="entry name" value="SDH_beta"/>
    <property type="match status" value="1"/>
</dbReference>
<evidence type="ECO:0000256" key="8">
    <source>
        <dbReference type="ARBA" id="ARBA00023014"/>
    </source>
</evidence>
<dbReference type="Proteomes" id="UP001500037">
    <property type="component" value="Unassembled WGS sequence"/>
</dbReference>
<protein>
    <recommendedName>
        <fullName evidence="11">L-serine dehydratase</fullName>
        <ecNumber evidence="11">4.3.1.17</ecNumber>
    </recommendedName>
</protein>
<feature type="domain" description="Serine dehydratase-like alpha subunit" evidence="12">
    <location>
        <begin position="212"/>
        <end position="474"/>
    </location>
</feature>
<evidence type="ECO:0000256" key="9">
    <source>
        <dbReference type="ARBA" id="ARBA00023239"/>
    </source>
</evidence>
<comment type="caution">
    <text evidence="14">The sequence shown here is derived from an EMBL/GenBank/DDBJ whole genome shotgun (WGS) entry which is preliminary data.</text>
</comment>
<dbReference type="InterPro" id="IPR004644">
    <property type="entry name" value="Fe-S_L-Ser_mono"/>
</dbReference>
<evidence type="ECO:0000259" key="13">
    <source>
        <dbReference type="Pfam" id="PF03315"/>
    </source>
</evidence>
<comment type="similarity">
    <text evidence="3 11">Belongs to the iron-sulfur dependent L-serine dehydratase family.</text>
</comment>
<organism evidence="14 15">
    <name type="scientific">Kitasatospora nipponensis</name>
    <dbReference type="NCBI Taxonomy" id="258049"/>
    <lineage>
        <taxon>Bacteria</taxon>
        <taxon>Bacillati</taxon>
        <taxon>Actinomycetota</taxon>
        <taxon>Actinomycetes</taxon>
        <taxon>Kitasatosporales</taxon>
        <taxon>Streptomycetaceae</taxon>
        <taxon>Kitasatospora</taxon>
    </lineage>
</organism>
<evidence type="ECO:0000256" key="2">
    <source>
        <dbReference type="ARBA" id="ARBA00004742"/>
    </source>
</evidence>
<evidence type="ECO:0000256" key="5">
    <source>
        <dbReference type="ARBA" id="ARBA00022485"/>
    </source>
</evidence>
<evidence type="ECO:0000256" key="11">
    <source>
        <dbReference type="RuleBase" id="RU366059"/>
    </source>
</evidence>
<dbReference type="InterPro" id="IPR005130">
    <property type="entry name" value="Ser_deHydtase-like_asu"/>
</dbReference>
<evidence type="ECO:0000256" key="4">
    <source>
        <dbReference type="ARBA" id="ARBA00022432"/>
    </source>
</evidence>
<keyword evidence="8 11" id="KW-0411">Iron-sulfur</keyword>
<keyword evidence="7 11" id="KW-0408">Iron</keyword>
<keyword evidence="5 11" id="KW-0004">4Fe-4S</keyword>
<dbReference type="PANTHER" id="PTHR30182:SF1">
    <property type="entry name" value="L-SERINE DEHYDRATASE 1"/>
    <property type="match status" value="1"/>
</dbReference>
<dbReference type="Gene3D" id="3.30.1330.90">
    <property type="entry name" value="D-3-phosphoglycerate dehydrogenase, domain 3"/>
    <property type="match status" value="1"/>
</dbReference>
<reference evidence="15" key="1">
    <citation type="journal article" date="2019" name="Int. J. Syst. Evol. Microbiol.">
        <title>The Global Catalogue of Microorganisms (GCM) 10K type strain sequencing project: providing services to taxonomists for standard genome sequencing and annotation.</title>
        <authorList>
            <consortium name="The Broad Institute Genomics Platform"/>
            <consortium name="The Broad Institute Genome Sequencing Center for Infectious Disease"/>
            <person name="Wu L."/>
            <person name="Ma J."/>
        </authorList>
    </citation>
    <scope>NUCLEOTIDE SEQUENCE [LARGE SCALE GENOMIC DNA]</scope>
    <source>
        <strain evidence="15">JCM 13004</strain>
    </source>
</reference>
<keyword evidence="15" id="KW-1185">Reference proteome</keyword>
<sequence>MPRTVPSRDLASYPWSTRPDKDVIPVALSVFDLFSIGIGPSSSHTVGPMRAARMFARRLRSEGLLEQVGSVKAELFGSLGATGHGHGTPKAVLLGLEGNSPRTVDVAKADLDVERIREVKRLSLLGTHPIAFDPDLQLVLHRRRSLPYHANGMTLAAHDGAGTLLLEKTYYSVGGGFVVDEDAIGADRVVPDDTALRYPFRTGEELLRLTRETGLSISGLMLENEKAWRTEAEIRTGLLEIWAVMKECVSAGMTREGILPGGLKVRRRAASGARALRAEGIGPANAMEWVTLYAMAVNEENASGQRVVTAPTNGAAGIIPAVLHYFQNFIPGADEDGIVRFLLAAGAIGMLFKENASISGAEVGCQGEVGSACSMAAGGLAEVLGGSPEQVENAAEIGIEHNLGLTCDPVGGLVQIPCIERNGMASVKAITAARMALRGDGRHHVSLDKAIKTMKETGADMKVKYKETSRGGLAVNVIEC</sequence>
<proteinExistence type="inferred from homology"/>
<comment type="cofactor">
    <cofactor evidence="1 11">
        <name>[4Fe-4S] cluster</name>
        <dbReference type="ChEBI" id="CHEBI:49883"/>
    </cofactor>
</comment>
<evidence type="ECO:0000313" key="14">
    <source>
        <dbReference type="EMBL" id="GAA1237614.1"/>
    </source>
</evidence>
<name>A0ABP4GT68_9ACTN</name>
<evidence type="ECO:0000256" key="1">
    <source>
        <dbReference type="ARBA" id="ARBA00001966"/>
    </source>
</evidence>
<evidence type="ECO:0000313" key="15">
    <source>
        <dbReference type="Proteomes" id="UP001500037"/>
    </source>
</evidence>
<dbReference type="NCBIfam" id="TIGR00720">
    <property type="entry name" value="sda_mono"/>
    <property type="match status" value="1"/>
</dbReference>
<gene>
    <name evidence="14" type="ORF">GCM10009665_29680</name>
</gene>
<accession>A0ABP4GT68</accession>
<evidence type="ECO:0000256" key="6">
    <source>
        <dbReference type="ARBA" id="ARBA00022723"/>
    </source>
</evidence>
<dbReference type="EMBL" id="BAAALF010000043">
    <property type="protein sequence ID" value="GAA1237614.1"/>
    <property type="molecule type" value="Genomic_DNA"/>
</dbReference>
<dbReference type="SUPFAM" id="SSF143548">
    <property type="entry name" value="Serine metabolism enzymes domain"/>
    <property type="match status" value="1"/>
</dbReference>
<dbReference type="Pfam" id="PF03313">
    <property type="entry name" value="SDH_alpha"/>
    <property type="match status" value="1"/>
</dbReference>
<keyword evidence="6 11" id="KW-0479">Metal-binding</keyword>